<accession>A0A4Q8B8M6</accession>
<dbReference type="Proteomes" id="UP000294114">
    <property type="component" value="Unassembled WGS sequence"/>
</dbReference>
<dbReference type="RefSeq" id="WP_130333045.1">
    <property type="nucleotide sequence ID" value="NZ_SHLD01000001.1"/>
</dbReference>
<dbReference type="AlphaFoldDB" id="A0A4Q8B8M6"/>
<protein>
    <submittedName>
        <fullName evidence="2">Uncharacterized protein</fullName>
    </submittedName>
</protein>
<gene>
    <name evidence="2" type="ORF">EV384_2487</name>
</gene>
<name>A0A4Q8B8M6_9ACTN</name>
<feature type="transmembrane region" description="Helical" evidence="1">
    <location>
        <begin position="56"/>
        <end position="80"/>
    </location>
</feature>
<dbReference type="OrthoDB" id="4549522at2"/>
<keyword evidence="1" id="KW-0472">Membrane</keyword>
<evidence type="ECO:0000313" key="3">
    <source>
        <dbReference type="Proteomes" id="UP000294114"/>
    </source>
</evidence>
<organism evidence="2 3">
    <name type="scientific">Micromonospora kangleipakensis</name>
    <dbReference type="NCBI Taxonomy" id="1077942"/>
    <lineage>
        <taxon>Bacteria</taxon>
        <taxon>Bacillati</taxon>
        <taxon>Actinomycetota</taxon>
        <taxon>Actinomycetes</taxon>
        <taxon>Micromonosporales</taxon>
        <taxon>Micromonosporaceae</taxon>
        <taxon>Micromonospora</taxon>
    </lineage>
</organism>
<reference evidence="2 3" key="1">
    <citation type="submission" date="2019-02" db="EMBL/GenBank/DDBJ databases">
        <title>Sequencing the genomes of 1000 actinobacteria strains.</title>
        <authorList>
            <person name="Klenk H.-P."/>
        </authorList>
    </citation>
    <scope>NUCLEOTIDE SEQUENCE [LARGE SCALE GENOMIC DNA]</scope>
    <source>
        <strain evidence="2 3">DSM 45612</strain>
    </source>
</reference>
<proteinExistence type="predicted"/>
<comment type="caution">
    <text evidence="2">The sequence shown here is derived from an EMBL/GenBank/DDBJ whole genome shotgun (WGS) entry which is preliminary data.</text>
</comment>
<sequence length="334" mass="35638">MTDQPIPEPSPRLDELFTPAEEPVRVPDWMRQPQVEHEVTRAERLRLGWERHSAKLLAGVAALLVLGLFAVVGTVGYRFFEKVGDGPAAYPTITQPAGVQATSAASAPAAAGPFAGTPAEAFPDGAAGITLPPAKRTGNFTAKQASAGLRKVRAALVTARLDRAFMTSEDPEPLIRQFAPDARAGMREDFDSAVFASYATRLAPGARLTKHQPRVKGTVTYRATRDSDGIRVLEVTTNFAWAYAFQSTGAAPGDGVVVVHDTLLWHVPHPDDVESASVGLWLQDSDSYASNIDCAAFDKGLLDVGAPTYGGPVATEDPDAMFDPNRSLDIPDTC</sequence>
<keyword evidence="1" id="KW-1133">Transmembrane helix</keyword>
<dbReference type="EMBL" id="SHLD01000001">
    <property type="protein sequence ID" value="RZU74047.1"/>
    <property type="molecule type" value="Genomic_DNA"/>
</dbReference>
<keyword evidence="1" id="KW-0812">Transmembrane</keyword>
<evidence type="ECO:0000313" key="2">
    <source>
        <dbReference type="EMBL" id="RZU74047.1"/>
    </source>
</evidence>
<evidence type="ECO:0000256" key="1">
    <source>
        <dbReference type="SAM" id="Phobius"/>
    </source>
</evidence>
<keyword evidence="3" id="KW-1185">Reference proteome</keyword>